<keyword evidence="1" id="KW-0969">Cilium</keyword>
<dbReference type="Proteomes" id="UP001277972">
    <property type="component" value="Unassembled WGS sequence"/>
</dbReference>
<keyword evidence="2" id="KW-1185">Reference proteome</keyword>
<accession>A0ACC6M7X5</accession>
<gene>
    <name evidence="1" type="ORF">SH601_13190</name>
</gene>
<name>A0ACC6M7X5_9BACI</name>
<sequence length="119" mass="13563">MVNKIHAFHHPLVPNMQTPKQKDSNLFADVLKKQEKVELSKHATNRMQERNIVLSDEDWHNMNDKLDEAKVKGVKESLVIMSNAAFIVNAQNKKVITALDKTELQSQIFTNINGTIVLD</sequence>
<keyword evidence="1" id="KW-0282">Flagellum</keyword>
<evidence type="ECO:0000313" key="2">
    <source>
        <dbReference type="Proteomes" id="UP001277972"/>
    </source>
</evidence>
<organism evidence="1 2">
    <name type="scientific">Gracilibacillus pellucidus</name>
    <dbReference type="NCBI Taxonomy" id="3095368"/>
    <lineage>
        <taxon>Bacteria</taxon>
        <taxon>Bacillati</taxon>
        <taxon>Bacillota</taxon>
        <taxon>Bacilli</taxon>
        <taxon>Bacillales</taxon>
        <taxon>Bacillaceae</taxon>
        <taxon>Gracilibacillus</taxon>
    </lineage>
</organism>
<protein>
    <submittedName>
        <fullName evidence="1">TIGR02530 family flagellar biosynthesis protein</fullName>
    </submittedName>
</protein>
<evidence type="ECO:0000313" key="1">
    <source>
        <dbReference type="EMBL" id="MDX8046942.1"/>
    </source>
</evidence>
<proteinExistence type="predicted"/>
<comment type="caution">
    <text evidence="1">The sequence shown here is derived from an EMBL/GenBank/DDBJ whole genome shotgun (WGS) entry which is preliminary data.</text>
</comment>
<reference evidence="1" key="1">
    <citation type="submission" date="2023-11" db="EMBL/GenBank/DDBJ databases">
        <title>Gracilibacillus pellucida a moderately halophilic bacterium isolated from saline soil in Xinjiang province.</title>
        <authorList>
            <person name="Zhang Z."/>
            <person name="Tan F."/>
            <person name="Wang Y."/>
            <person name="Xia M."/>
        </authorList>
    </citation>
    <scope>NUCLEOTIDE SEQUENCE</scope>
    <source>
        <strain evidence="1">S3-1-1</strain>
    </source>
</reference>
<dbReference type="EMBL" id="JAWZSR010000008">
    <property type="protein sequence ID" value="MDX8046942.1"/>
    <property type="molecule type" value="Genomic_DNA"/>
</dbReference>
<keyword evidence="1" id="KW-0966">Cell projection</keyword>